<keyword evidence="5 7" id="KW-1133">Transmembrane helix</keyword>
<dbReference type="OrthoDB" id="1733538at2"/>
<feature type="domain" description="Type II secretion system protein GspF" evidence="8">
    <location>
        <begin position="17"/>
        <end position="139"/>
    </location>
</feature>
<gene>
    <name evidence="9" type="primary">gspF</name>
    <name evidence="9" type="ORF">ERS852526_01760</name>
</gene>
<dbReference type="GO" id="GO:0005886">
    <property type="term" value="C:plasma membrane"/>
    <property type="evidence" value="ECO:0007669"/>
    <property type="project" value="UniProtKB-SubCell"/>
</dbReference>
<dbReference type="InterPro" id="IPR042094">
    <property type="entry name" value="T2SS_GspF_sf"/>
</dbReference>
<proteinExistence type="inferred from homology"/>
<name>A0A174QAD7_9FIRM</name>
<dbReference type="InterPro" id="IPR003004">
    <property type="entry name" value="GspF/PilC"/>
</dbReference>
<reference evidence="9 10" key="1">
    <citation type="submission" date="2015-09" db="EMBL/GenBank/DDBJ databases">
        <authorList>
            <consortium name="Pathogen Informatics"/>
        </authorList>
    </citation>
    <scope>NUCLEOTIDE SEQUENCE [LARGE SCALE GENOMIC DNA]</scope>
    <source>
        <strain evidence="9 10">2789STDY5834914</strain>
    </source>
</reference>
<keyword evidence="4 7" id="KW-0812">Transmembrane</keyword>
<evidence type="ECO:0000259" key="8">
    <source>
        <dbReference type="Pfam" id="PF00482"/>
    </source>
</evidence>
<organism evidence="9 10">
    <name type="scientific">Dorea longicatena</name>
    <dbReference type="NCBI Taxonomy" id="88431"/>
    <lineage>
        <taxon>Bacteria</taxon>
        <taxon>Bacillati</taxon>
        <taxon>Bacillota</taxon>
        <taxon>Clostridia</taxon>
        <taxon>Lachnospirales</taxon>
        <taxon>Lachnospiraceae</taxon>
        <taxon>Dorea</taxon>
    </lineage>
</organism>
<dbReference type="EMBL" id="CZAY01000012">
    <property type="protein sequence ID" value="CUP70153.1"/>
    <property type="molecule type" value="Genomic_DNA"/>
</dbReference>
<evidence type="ECO:0000256" key="2">
    <source>
        <dbReference type="ARBA" id="ARBA00005745"/>
    </source>
</evidence>
<dbReference type="RefSeq" id="WP_055283266.1">
    <property type="nucleotide sequence ID" value="NZ_CZAY01000012.1"/>
</dbReference>
<dbReference type="AlphaFoldDB" id="A0A174QAD7"/>
<evidence type="ECO:0000313" key="10">
    <source>
        <dbReference type="Proteomes" id="UP000095485"/>
    </source>
</evidence>
<comment type="similarity">
    <text evidence="2">Belongs to the GSP F family.</text>
</comment>
<evidence type="ECO:0000313" key="9">
    <source>
        <dbReference type="EMBL" id="CUP70153.1"/>
    </source>
</evidence>
<evidence type="ECO:0000256" key="1">
    <source>
        <dbReference type="ARBA" id="ARBA00004651"/>
    </source>
</evidence>
<dbReference type="PRINTS" id="PR00812">
    <property type="entry name" value="BCTERIALGSPF"/>
</dbReference>
<keyword evidence="3" id="KW-1003">Cell membrane</keyword>
<feature type="transmembrane region" description="Helical" evidence="7">
    <location>
        <begin position="169"/>
        <end position="189"/>
    </location>
</feature>
<accession>A0A174QAD7</accession>
<comment type="subcellular location">
    <subcellularLocation>
        <location evidence="1">Cell membrane</location>
        <topology evidence="1">Multi-pass membrane protein</topology>
    </subcellularLocation>
</comment>
<evidence type="ECO:0000256" key="4">
    <source>
        <dbReference type="ARBA" id="ARBA00022692"/>
    </source>
</evidence>
<sequence>MADKTFTPLSNTEIAAFCSQTAMILRSGISSIEGISIMLEDSQNAGEKELLSAVNDTLMQTGSLTQALEDTRAYPDYMISMVRIGEQTGRLDDVMDSLSVYYEKEDSLAESIKSAVTYPLIMIVMMLLVILLLIMKVMPVFNQVFIQLGSSMSGISLVILNIGQFLNRHIAVFLLILAVLTGMIFYICFSKKRSQNFQSFFGKFKNSRQLYEKISARRFASGMALTLSSGLPPEECLNLTMDLIDDHAFRTRLEKCREELSSGNDFSEVLLSNHIFSGLYARLVSIGGRTGSMEEIMQKIADQYDEDIDVRMAGMIAAIEPTLVIILSVIVGIILLSVMLPLVSIMAGL</sequence>
<evidence type="ECO:0000256" key="5">
    <source>
        <dbReference type="ARBA" id="ARBA00022989"/>
    </source>
</evidence>
<feature type="transmembrane region" description="Helical" evidence="7">
    <location>
        <begin position="322"/>
        <end position="347"/>
    </location>
</feature>
<dbReference type="GeneID" id="96229048"/>
<dbReference type="PANTHER" id="PTHR30012:SF0">
    <property type="entry name" value="TYPE II SECRETION SYSTEM PROTEIN F-RELATED"/>
    <property type="match status" value="1"/>
</dbReference>
<keyword evidence="6 7" id="KW-0472">Membrane</keyword>
<evidence type="ECO:0000256" key="7">
    <source>
        <dbReference type="SAM" id="Phobius"/>
    </source>
</evidence>
<evidence type="ECO:0000256" key="3">
    <source>
        <dbReference type="ARBA" id="ARBA00022475"/>
    </source>
</evidence>
<dbReference type="Proteomes" id="UP000095485">
    <property type="component" value="Unassembled WGS sequence"/>
</dbReference>
<dbReference type="PANTHER" id="PTHR30012">
    <property type="entry name" value="GENERAL SECRETION PATHWAY PROTEIN"/>
    <property type="match status" value="1"/>
</dbReference>
<dbReference type="Pfam" id="PF00482">
    <property type="entry name" value="T2SSF"/>
    <property type="match status" value="2"/>
</dbReference>
<feature type="transmembrane region" description="Helical" evidence="7">
    <location>
        <begin position="116"/>
        <end position="135"/>
    </location>
</feature>
<evidence type="ECO:0000256" key="6">
    <source>
        <dbReference type="ARBA" id="ARBA00023136"/>
    </source>
</evidence>
<protein>
    <submittedName>
        <fullName evidence="9">Type IV pilin biogenesis protein</fullName>
    </submittedName>
</protein>
<dbReference type="Gene3D" id="1.20.81.30">
    <property type="entry name" value="Type II secretion system (T2SS), domain F"/>
    <property type="match status" value="2"/>
</dbReference>
<feature type="transmembrane region" description="Helical" evidence="7">
    <location>
        <begin position="144"/>
        <end position="163"/>
    </location>
</feature>
<dbReference type="InterPro" id="IPR018076">
    <property type="entry name" value="T2SS_GspF_dom"/>
</dbReference>
<feature type="domain" description="Type II secretion system protein GspF" evidence="8">
    <location>
        <begin position="221"/>
        <end position="341"/>
    </location>
</feature>